<name>A0A433CXE8_9FUNG</name>
<dbReference type="Proteomes" id="UP000268093">
    <property type="component" value="Unassembled WGS sequence"/>
</dbReference>
<gene>
    <name evidence="2" type="ORF">BC936DRAFT_137414</name>
</gene>
<proteinExistence type="predicted"/>
<dbReference type="AlphaFoldDB" id="A0A433CXE8"/>
<comment type="caution">
    <text evidence="2">The sequence shown here is derived from an EMBL/GenBank/DDBJ whole genome shotgun (WGS) entry which is preliminary data.</text>
</comment>
<keyword evidence="1" id="KW-0732">Signal</keyword>
<evidence type="ECO:0000313" key="3">
    <source>
        <dbReference type="Proteomes" id="UP000268093"/>
    </source>
</evidence>
<evidence type="ECO:0008006" key="4">
    <source>
        <dbReference type="Google" id="ProtNLM"/>
    </source>
</evidence>
<reference evidence="2 3" key="1">
    <citation type="journal article" date="2018" name="New Phytol.">
        <title>Phylogenomics of Endogonaceae and evolution of mycorrhizas within Mucoromycota.</title>
        <authorList>
            <person name="Chang Y."/>
            <person name="Desiro A."/>
            <person name="Na H."/>
            <person name="Sandor L."/>
            <person name="Lipzen A."/>
            <person name="Clum A."/>
            <person name="Barry K."/>
            <person name="Grigoriev I.V."/>
            <person name="Martin F.M."/>
            <person name="Stajich J.E."/>
            <person name="Smith M.E."/>
            <person name="Bonito G."/>
            <person name="Spatafora J.W."/>
        </authorList>
    </citation>
    <scope>NUCLEOTIDE SEQUENCE [LARGE SCALE GENOMIC DNA]</scope>
    <source>
        <strain evidence="2 3">GMNB39</strain>
    </source>
</reference>
<dbReference type="EMBL" id="RBNI01011376">
    <property type="protein sequence ID" value="RUP43264.1"/>
    <property type="molecule type" value="Genomic_DNA"/>
</dbReference>
<sequence>MKAVSSALVACVALLALARSTEAVCAAQTVFDACMQLEKNNLATCGSVDWNCQCQWEKAILTCYDDCKDDPTTQRK</sequence>
<organism evidence="2 3">
    <name type="scientific">Jimgerdemannia flammicorona</name>
    <dbReference type="NCBI Taxonomy" id="994334"/>
    <lineage>
        <taxon>Eukaryota</taxon>
        <taxon>Fungi</taxon>
        <taxon>Fungi incertae sedis</taxon>
        <taxon>Mucoromycota</taxon>
        <taxon>Mucoromycotina</taxon>
        <taxon>Endogonomycetes</taxon>
        <taxon>Endogonales</taxon>
        <taxon>Endogonaceae</taxon>
        <taxon>Jimgerdemannia</taxon>
    </lineage>
</organism>
<evidence type="ECO:0000313" key="2">
    <source>
        <dbReference type="EMBL" id="RUP43264.1"/>
    </source>
</evidence>
<protein>
    <recommendedName>
        <fullName evidence="4">Extracellular membrane protein CFEM domain-containing protein</fullName>
    </recommendedName>
</protein>
<evidence type="ECO:0000256" key="1">
    <source>
        <dbReference type="SAM" id="SignalP"/>
    </source>
</evidence>
<keyword evidence="3" id="KW-1185">Reference proteome</keyword>
<feature type="chain" id="PRO_5019453176" description="Extracellular membrane protein CFEM domain-containing protein" evidence="1">
    <location>
        <begin position="24"/>
        <end position="76"/>
    </location>
</feature>
<dbReference type="OrthoDB" id="2507140at2759"/>
<feature type="signal peptide" evidence="1">
    <location>
        <begin position="1"/>
        <end position="23"/>
    </location>
</feature>
<accession>A0A433CXE8</accession>